<evidence type="ECO:0000256" key="1">
    <source>
        <dbReference type="SAM" id="Phobius"/>
    </source>
</evidence>
<organism evidence="2 3">
    <name type="scientific">Ruminococcus albus</name>
    <dbReference type="NCBI Taxonomy" id="1264"/>
    <lineage>
        <taxon>Bacteria</taxon>
        <taxon>Bacillati</taxon>
        <taxon>Bacillota</taxon>
        <taxon>Clostridia</taxon>
        <taxon>Eubacteriales</taxon>
        <taxon>Oscillospiraceae</taxon>
        <taxon>Ruminococcus</taxon>
    </lineage>
</organism>
<keyword evidence="1" id="KW-1133">Transmembrane helix</keyword>
<sequence length="248" mass="28145">MKEKIISVLKKIYVLMIILSILGAVYIVKHIVRTPPNKGDIMKIEFSGAPEGTVYADILGKIDSTDESYSVFNFIPNKPLADQTLVVDRVPMEIDENSEIARYNEDGYMSLSIHSTDLEYFDLDGSDSYRLYLNCSAKNLYKKYGKFRIAYVGEHGEVLGVTKKTSNAYDIHEGYAVSTDGKKAKFIYDDFSPLYYVSFYIIIITIAVTVIVIPVMIIVHINDKISWKMWVREELNKNSGSKDDADNT</sequence>
<keyword evidence="1" id="KW-0812">Transmembrane</keyword>
<keyword evidence="1" id="KW-0472">Membrane</keyword>
<protein>
    <submittedName>
        <fullName evidence="2">Uncharacterized protein</fullName>
    </submittedName>
</protein>
<accession>A0A1I1EM35</accession>
<name>A0A1I1EM35_RUMAL</name>
<feature type="transmembrane region" description="Helical" evidence="1">
    <location>
        <begin position="194"/>
        <end position="219"/>
    </location>
</feature>
<dbReference type="Proteomes" id="UP000182192">
    <property type="component" value="Unassembled WGS sequence"/>
</dbReference>
<dbReference type="AlphaFoldDB" id="A0A1I1EM35"/>
<reference evidence="2 3" key="1">
    <citation type="submission" date="2016-10" db="EMBL/GenBank/DDBJ databases">
        <authorList>
            <person name="de Groot N.N."/>
        </authorList>
    </citation>
    <scope>NUCLEOTIDE SEQUENCE [LARGE SCALE GENOMIC DNA]</scope>
    <source>
        <strain evidence="2 3">AR67</strain>
    </source>
</reference>
<feature type="transmembrane region" description="Helical" evidence="1">
    <location>
        <begin position="12"/>
        <end position="32"/>
    </location>
</feature>
<evidence type="ECO:0000313" key="2">
    <source>
        <dbReference type="EMBL" id="SFB85983.1"/>
    </source>
</evidence>
<evidence type="ECO:0000313" key="3">
    <source>
        <dbReference type="Proteomes" id="UP000182192"/>
    </source>
</evidence>
<dbReference type="EMBL" id="FOKQ01000004">
    <property type="protein sequence ID" value="SFB85983.1"/>
    <property type="molecule type" value="Genomic_DNA"/>
</dbReference>
<gene>
    <name evidence="2" type="ORF">SAMN02910406_00681</name>
</gene>
<proteinExistence type="predicted"/>